<dbReference type="EMBL" id="JBHSHL010000003">
    <property type="protein sequence ID" value="MFC4803589.1"/>
    <property type="molecule type" value="Genomic_DNA"/>
</dbReference>
<evidence type="ECO:0000313" key="2">
    <source>
        <dbReference type="Proteomes" id="UP001595916"/>
    </source>
</evidence>
<gene>
    <name evidence="1" type="ORF">ACFO4R_00695</name>
</gene>
<accession>A0ABV9QI13</accession>
<reference evidence="2" key="1">
    <citation type="journal article" date="2019" name="Int. J. Syst. Evol. Microbiol.">
        <title>The Global Catalogue of Microorganisms (GCM) 10K type strain sequencing project: providing services to taxonomists for standard genome sequencing and annotation.</title>
        <authorList>
            <consortium name="The Broad Institute Genomics Platform"/>
            <consortium name="The Broad Institute Genome Sequencing Center for Infectious Disease"/>
            <person name="Wu L."/>
            <person name="Ma J."/>
        </authorList>
    </citation>
    <scope>NUCLEOTIDE SEQUENCE [LARGE SCALE GENOMIC DNA]</scope>
    <source>
        <strain evidence="2">CCUG 46385</strain>
    </source>
</reference>
<name>A0ABV9QI13_9FIRM</name>
<proteinExistence type="predicted"/>
<dbReference type="RefSeq" id="WP_379787031.1">
    <property type="nucleotide sequence ID" value="NZ_JBHSHL010000003.1"/>
</dbReference>
<protein>
    <recommendedName>
        <fullName evidence="3">DUF4375 domain-containing protein</fullName>
    </recommendedName>
</protein>
<comment type="caution">
    <text evidence="1">The sequence shown here is derived from an EMBL/GenBank/DDBJ whole genome shotgun (WGS) entry which is preliminary data.</text>
</comment>
<keyword evidence="2" id="KW-1185">Reference proteome</keyword>
<dbReference type="Proteomes" id="UP001595916">
    <property type="component" value="Unassembled WGS sequence"/>
</dbReference>
<sequence>MRTLKEVLNGREEYSQDLFVRILDEVRELGEIDEIRERTDEDLFRFFVAGNLVGGWKADGWWELICNYPQWVSYIPQTLEILNLPEMKKAFERVIDCFPESTVFAYTDTYIDTVNFLQNVRFKISDEYLNSFSKDRRKEMSEELHKSIDELEELTEEVWGYQAKEKGWGSVIDFVERVKG</sequence>
<evidence type="ECO:0000313" key="1">
    <source>
        <dbReference type="EMBL" id="MFC4803589.1"/>
    </source>
</evidence>
<organism evidence="1 2">
    <name type="scientific">Filifactor villosus</name>
    <dbReference type="NCBI Taxonomy" id="29374"/>
    <lineage>
        <taxon>Bacteria</taxon>
        <taxon>Bacillati</taxon>
        <taxon>Bacillota</taxon>
        <taxon>Clostridia</taxon>
        <taxon>Peptostreptococcales</taxon>
        <taxon>Filifactoraceae</taxon>
        <taxon>Filifactor</taxon>
    </lineage>
</organism>
<evidence type="ECO:0008006" key="3">
    <source>
        <dbReference type="Google" id="ProtNLM"/>
    </source>
</evidence>